<evidence type="ECO:0000313" key="2">
    <source>
        <dbReference type="EMBL" id="CAA6828520.1"/>
    </source>
</evidence>
<evidence type="ECO:0000259" key="1">
    <source>
        <dbReference type="Pfam" id="PF12680"/>
    </source>
</evidence>
<protein>
    <submittedName>
        <fullName evidence="2">FIG002994: Putative transcriptional regulator</fullName>
    </submittedName>
</protein>
<feature type="domain" description="SnoaL-like" evidence="1">
    <location>
        <begin position="10"/>
        <end position="112"/>
    </location>
</feature>
<dbReference type="AlphaFoldDB" id="A0A6S6UJA6"/>
<accession>A0A6S6UJA6</accession>
<dbReference type="InterPro" id="IPR032710">
    <property type="entry name" value="NTF2-like_dom_sf"/>
</dbReference>
<name>A0A6S6UJA6_9GAMM</name>
<dbReference type="EMBL" id="CACVAY010000149">
    <property type="protein sequence ID" value="CAA6828520.1"/>
    <property type="molecule type" value="Genomic_DNA"/>
</dbReference>
<proteinExistence type="predicted"/>
<sequence>MKPHHKDYIAYFVQLKAEHLSKIPELFAVDARFKDPFNDVIGSQKIQNIFEHMFETTMNPQFVVRHAAQTESTEEDVLLLVWDFSFKTKRGQAFEWQGSSKVMFDDNGLAIEHIDYWDPAESIYESLPLIGSAARFLKSKMAST</sequence>
<dbReference type="Pfam" id="PF12680">
    <property type="entry name" value="SnoaL_2"/>
    <property type="match status" value="1"/>
</dbReference>
<organism evidence="2">
    <name type="scientific">uncultured Thiotrichaceae bacterium</name>
    <dbReference type="NCBI Taxonomy" id="298394"/>
    <lineage>
        <taxon>Bacteria</taxon>
        <taxon>Pseudomonadati</taxon>
        <taxon>Pseudomonadota</taxon>
        <taxon>Gammaproteobacteria</taxon>
        <taxon>Thiotrichales</taxon>
        <taxon>Thiotrichaceae</taxon>
        <taxon>environmental samples</taxon>
    </lineage>
</organism>
<gene>
    <name evidence="2" type="ORF">HELGO_WM9347</name>
</gene>
<dbReference type="InterPro" id="IPR037401">
    <property type="entry name" value="SnoaL-like"/>
</dbReference>
<dbReference type="Gene3D" id="3.10.450.50">
    <property type="match status" value="1"/>
</dbReference>
<dbReference type="SUPFAM" id="SSF54427">
    <property type="entry name" value="NTF2-like"/>
    <property type="match status" value="1"/>
</dbReference>
<reference evidence="2" key="1">
    <citation type="submission" date="2020-01" db="EMBL/GenBank/DDBJ databases">
        <authorList>
            <person name="Meier V. D."/>
            <person name="Meier V D."/>
        </authorList>
    </citation>
    <scope>NUCLEOTIDE SEQUENCE</scope>
    <source>
        <strain evidence="2">HLG_WM_MAG_07</strain>
    </source>
</reference>